<evidence type="ECO:0008006" key="14">
    <source>
        <dbReference type="Google" id="ProtNLM"/>
    </source>
</evidence>
<evidence type="ECO:0000259" key="8">
    <source>
        <dbReference type="Pfam" id="PF02714"/>
    </source>
</evidence>
<feature type="transmembrane region" description="Helical" evidence="7">
    <location>
        <begin position="577"/>
        <end position="596"/>
    </location>
</feature>
<name>A0A1E3NVW1_WICAA</name>
<dbReference type="InterPro" id="IPR003864">
    <property type="entry name" value="CSC1/OSCA1-like_7TM"/>
</dbReference>
<keyword evidence="13" id="KW-1185">Reference proteome</keyword>
<gene>
    <name evidence="12" type="ORF">WICANDRAFT_97964</name>
</gene>
<comment type="similarity">
    <text evidence="2">Belongs to the CSC1 (TC 1.A.17) family.</text>
</comment>
<dbReference type="OrthoDB" id="1076608at2759"/>
<feature type="transmembrane region" description="Helical" evidence="7">
    <location>
        <begin position="322"/>
        <end position="351"/>
    </location>
</feature>
<feature type="domain" description="10TM putative phosphate transporter extracellular tail" evidence="9">
    <location>
        <begin position="672"/>
        <end position="745"/>
    </location>
</feature>
<dbReference type="Pfam" id="PF12621">
    <property type="entry name" value="PHM7_ext"/>
    <property type="match status" value="1"/>
</dbReference>
<evidence type="ECO:0000256" key="7">
    <source>
        <dbReference type="SAM" id="Phobius"/>
    </source>
</evidence>
<organism evidence="12 13">
    <name type="scientific">Wickerhamomyces anomalus (strain ATCC 58044 / CBS 1984 / NCYC 433 / NRRL Y-366-8)</name>
    <name type="common">Yeast</name>
    <name type="synonym">Hansenula anomala</name>
    <dbReference type="NCBI Taxonomy" id="683960"/>
    <lineage>
        <taxon>Eukaryota</taxon>
        <taxon>Fungi</taxon>
        <taxon>Dikarya</taxon>
        <taxon>Ascomycota</taxon>
        <taxon>Saccharomycotina</taxon>
        <taxon>Saccharomycetes</taxon>
        <taxon>Phaffomycetales</taxon>
        <taxon>Wickerhamomycetaceae</taxon>
        <taxon>Wickerhamomyces</taxon>
    </lineage>
</organism>
<dbReference type="PANTHER" id="PTHR13018:SF20">
    <property type="entry name" value="SPORULATION-SPECIFIC PROTEIN 75"/>
    <property type="match status" value="1"/>
</dbReference>
<dbReference type="EMBL" id="KV454214">
    <property type="protein sequence ID" value="ODQ57278.1"/>
    <property type="molecule type" value="Genomic_DNA"/>
</dbReference>
<feature type="domain" description="CSC1/OSCA1-like N-terminal transmembrane" evidence="10">
    <location>
        <begin position="2"/>
        <end position="87"/>
    </location>
</feature>
<evidence type="ECO:0000313" key="13">
    <source>
        <dbReference type="Proteomes" id="UP000094112"/>
    </source>
</evidence>
<accession>A0A1E3NVW1</accession>
<sequence length="751" mass="86397">YLCFLLVLFTALACINIPVLIPVNYTSGYDHYKPRDLLKYTNGTIPKVTTGLDRISMSNIAPLFSKRLSIHLTMTVISIFLFHGLVIAELLNYVKIKNNYLVTKAQQPPKIPSRNHSNTILIDNVPLNLLDRKLLTKVFSKVSGNKIKNIWFVYNYDELKSKYSKNVHLIDKIEVLETKLISVDENYVDDTTRFGHNKRMFNIRRLGDIRVKFVWYVFPKFYMRNIKETLEVVISEHVENKRKIGQLRASLIAREKSPLNDKKYNKVFIQFKDSFQPHLFSQIQISDKVNALDNTLIFVDPQDLIWENLSVQSNAFVFARVILANTFSVIVILGWVIPVAFIGLISQLPYLTVLIPFLSWLNYLPDYVTDVISNFLSVVLLVCLSETVPFIFRWLSFLKCKKTGAQVELDVQNWMFVFLFIHIFMVVTISSGLTVILESLVNNPVSIPNILATNLPKCSNFFFSYLLIRGLSYFGNNLLQILQLFKSIVTNPFRDTTPRRKFIRLTSIPSYKWGSIYPTFAVLGSIGLIYCILSPLILVFCCLSFVMVLLSFKYSLKYQFNLRNVSENYGQFYPKAIFHLYSGIYFMEICLLGIFILSRDELNQPNCIGHSFITFVLLIFTAAGQIQIQKMFNKLLSKNMPLTLYDPDMNEPEEYELQDLEAGPAAIAKRREEDHNEAPNENLFNDTFHHACFQHTNNLIWIPSDCFSVSEAEINSLKYFGIEGRNRDAEISKNGDLVIQNGPPDGTSVSE</sequence>
<evidence type="ECO:0000256" key="4">
    <source>
        <dbReference type="ARBA" id="ARBA00022692"/>
    </source>
</evidence>
<feature type="transmembrane region" description="Helical" evidence="7">
    <location>
        <begin position="536"/>
        <end position="556"/>
    </location>
</feature>
<keyword evidence="4 7" id="KW-0812">Transmembrane</keyword>
<evidence type="ECO:0000259" key="9">
    <source>
        <dbReference type="Pfam" id="PF12621"/>
    </source>
</evidence>
<evidence type="ECO:0000259" key="10">
    <source>
        <dbReference type="Pfam" id="PF13967"/>
    </source>
</evidence>
<dbReference type="GO" id="GO:0005227">
    <property type="term" value="F:calcium-activated cation channel activity"/>
    <property type="evidence" value="ECO:0007669"/>
    <property type="project" value="InterPro"/>
</dbReference>
<feature type="transmembrane region" description="Helical" evidence="7">
    <location>
        <begin position="371"/>
        <end position="395"/>
    </location>
</feature>
<dbReference type="InterPro" id="IPR027815">
    <property type="entry name" value="CSC1/OSCA1-like_cyt"/>
</dbReference>
<feature type="non-terminal residue" evidence="12">
    <location>
        <position position="1"/>
    </location>
</feature>
<dbReference type="Pfam" id="PF13967">
    <property type="entry name" value="RSN1_TM"/>
    <property type="match status" value="1"/>
</dbReference>
<protein>
    <recommendedName>
        <fullName evidence="14">DUF221-domain-containing protein</fullName>
    </recommendedName>
</protein>
<evidence type="ECO:0000256" key="5">
    <source>
        <dbReference type="ARBA" id="ARBA00022989"/>
    </source>
</evidence>
<dbReference type="GO" id="GO:0030476">
    <property type="term" value="P:ascospore wall assembly"/>
    <property type="evidence" value="ECO:0007669"/>
    <property type="project" value="EnsemblFungi"/>
</dbReference>
<dbReference type="Proteomes" id="UP000094112">
    <property type="component" value="Unassembled WGS sequence"/>
</dbReference>
<dbReference type="AlphaFoldDB" id="A0A1E3NVW1"/>
<dbReference type="GO" id="GO:0005886">
    <property type="term" value="C:plasma membrane"/>
    <property type="evidence" value="ECO:0007669"/>
    <property type="project" value="TreeGrafter"/>
</dbReference>
<evidence type="ECO:0000256" key="3">
    <source>
        <dbReference type="ARBA" id="ARBA00022448"/>
    </source>
</evidence>
<dbReference type="GeneID" id="30203866"/>
<feature type="domain" description="CSC1/OSCA1-like cytosolic" evidence="11">
    <location>
        <begin position="118"/>
        <end position="308"/>
    </location>
</feature>
<keyword evidence="6 7" id="KW-0472">Membrane</keyword>
<dbReference type="STRING" id="683960.A0A1E3NVW1"/>
<evidence type="ECO:0000256" key="1">
    <source>
        <dbReference type="ARBA" id="ARBA00004141"/>
    </source>
</evidence>
<dbReference type="RefSeq" id="XP_019036485.1">
    <property type="nucleotide sequence ID" value="XM_019186620.1"/>
</dbReference>
<dbReference type="PANTHER" id="PTHR13018">
    <property type="entry name" value="PROBABLE MEMBRANE PROTEIN DUF221-RELATED"/>
    <property type="match status" value="1"/>
</dbReference>
<proteinExistence type="inferred from homology"/>
<evidence type="ECO:0000256" key="6">
    <source>
        <dbReference type="ARBA" id="ARBA00023136"/>
    </source>
</evidence>
<feature type="transmembrane region" description="Helical" evidence="7">
    <location>
        <begin position="68"/>
        <end position="91"/>
    </location>
</feature>
<feature type="transmembrane region" description="Helical" evidence="7">
    <location>
        <begin position="416"/>
        <end position="441"/>
    </location>
</feature>
<keyword evidence="3" id="KW-0813">Transport</keyword>
<dbReference type="InterPro" id="IPR032880">
    <property type="entry name" value="CSC1/OSCA1-like_N"/>
</dbReference>
<keyword evidence="5 7" id="KW-1133">Transmembrane helix</keyword>
<reference evidence="12 13" key="1">
    <citation type="journal article" date="2016" name="Proc. Natl. Acad. Sci. U.S.A.">
        <title>Comparative genomics of biotechnologically important yeasts.</title>
        <authorList>
            <person name="Riley R."/>
            <person name="Haridas S."/>
            <person name="Wolfe K.H."/>
            <person name="Lopes M.R."/>
            <person name="Hittinger C.T."/>
            <person name="Goeker M."/>
            <person name="Salamov A.A."/>
            <person name="Wisecaver J.H."/>
            <person name="Long T.M."/>
            <person name="Calvey C.H."/>
            <person name="Aerts A.L."/>
            <person name="Barry K.W."/>
            <person name="Choi C."/>
            <person name="Clum A."/>
            <person name="Coughlan A.Y."/>
            <person name="Deshpande S."/>
            <person name="Douglass A.P."/>
            <person name="Hanson S.J."/>
            <person name="Klenk H.-P."/>
            <person name="LaButti K.M."/>
            <person name="Lapidus A."/>
            <person name="Lindquist E.A."/>
            <person name="Lipzen A.M."/>
            <person name="Meier-Kolthoff J.P."/>
            <person name="Ohm R.A."/>
            <person name="Otillar R.P."/>
            <person name="Pangilinan J.L."/>
            <person name="Peng Y."/>
            <person name="Rokas A."/>
            <person name="Rosa C.A."/>
            <person name="Scheuner C."/>
            <person name="Sibirny A.A."/>
            <person name="Slot J.C."/>
            <person name="Stielow J.B."/>
            <person name="Sun H."/>
            <person name="Kurtzman C.P."/>
            <person name="Blackwell M."/>
            <person name="Grigoriev I.V."/>
            <person name="Jeffries T.W."/>
        </authorList>
    </citation>
    <scope>NUCLEOTIDE SEQUENCE [LARGE SCALE GENOMIC DNA]</scope>
    <source>
        <strain evidence="13">ATCC 58044 / CBS 1984 / NCYC 433 / NRRL Y-366-8</strain>
    </source>
</reference>
<feature type="domain" description="CSC1/OSCA1-like 7TM region" evidence="8">
    <location>
        <begin position="321"/>
        <end position="595"/>
    </location>
</feature>
<dbReference type="InterPro" id="IPR022257">
    <property type="entry name" value="PHM7_ext"/>
</dbReference>
<evidence type="ECO:0000313" key="12">
    <source>
        <dbReference type="EMBL" id="ODQ57278.1"/>
    </source>
</evidence>
<evidence type="ECO:0000256" key="2">
    <source>
        <dbReference type="ARBA" id="ARBA00007779"/>
    </source>
</evidence>
<dbReference type="Pfam" id="PF02714">
    <property type="entry name" value="RSN1_7TM"/>
    <property type="match status" value="1"/>
</dbReference>
<comment type="subcellular location">
    <subcellularLocation>
        <location evidence="1">Membrane</location>
        <topology evidence="1">Multi-pass membrane protein</topology>
    </subcellularLocation>
</comment>
<dbReference type="Pfam" id="PF14703">
    <property type="entry name" value="PHM7_cyt"/>
    <property type="match status" value="1"/>
</dbReference>
<feature type="transmembrane region" description="Helical" evidence="7">
    <location>
        <begin position="608"/>
        <end position="628"/>
    </location>
</feature>
<dbReference type="InterPro" id="IPR045122">
    <property type="entry name" value="Csc1-like"/>
</dbReference>
<evidence type="ECO:0000259" key="11">
    <source>
        <dbReference type="Pfam" id="PF14703"/>
    </source>
</evidence>